<dbReference type="Proteomes" id="UP000297853">
    <property type="component" value="Unassembled WGS sequence"/>
</dbReference>
<keyword evidence="1" id="KW-0472">Membrane</keyword>
<dbReference type="RefSeq" id="WP_134433206.1">
    <property type="nucleotide sequence ID" value="NZ_SOGQ01000091.1"/>
</dbReference>
<evidence type="ECO:0000313" key="2">
    <source>
        <dbReference type="EMBL" id="TFC93925.1"/>
    </source>
</evidence>
<feature type="transmembrane region" description="Helical" evidence="1">
    <location>
        <begin position="127"/>
        <end position="151"/>
    </location>
</feature>
<evidence type="ECO:0000256" key="1">
    <source>
        <dbReference type="SAM" id="Phobius"/>
    </source>
</evidence>
<gene>
    <name evidence="2" type="ORF">E3T28_16125</name>
</gene>
<name>A0ABY2ISY6_9MICO</name>
<proteinExistence type="predicted"/>
<feature type="transmembrane region" description="Helical" evidence="1">
    <location>
        <begin position="101"/>
        <end position="121"/>
    </location>
</feature>
<accession>A0ABY2ISY6</accession>
<feature type="transmembrane region" description="Helical" evidence="1">
    <location>
        <begin position="25"/>
        <end position="48"/>
    </location>
</feature>
<comment type="caution">
    <text evidence="2">The sequence shown here is derived from an EMBL/GenBank/DDBJ whole genome shotgun (WGS) entry which is preliminary data.</text>
</comment>
<protein>
    <submittedName>
        <fullName evidence="2">Uncharacterized protein</fullName>
    </submittedName>
</protein>
<evidence type="ECO:0000313" key="3">
    <source>
        <dbReference type="Proteomes" id="UP000297853"/>
    </source>
</evidence>
<keyword evidence="3" id="KW-1185">Reference proteome</keyword>
<reference evidence="2 3" key="1">
    <citation type="submission" date="2019-03" db="EMBL/GenBank/DDBJ databases">
        <title>Genomics of glacier-inhabiting Cryobacterium strains.</title>
        <authorList>
            <person name="Liu Q."/>
            <person name="Xin Y.-H."/>
        </authorList>
    </citation>
    <scope>NUCLEOTIDE SEQUENCE [LARGE SCALE GENOMIC DNA]</scope>
    <source>
        <strain evidence="2 3">TMT1-23-1</strain>
    </source>
</reference>
<feature type="transmembrane region" description="Helical" evidence="1">
    <location>
        <begin position="68"/>
        <end position="89"/>
    </location>
</feature>
<dbReference type="EMBL" id="SOGQ01000091">
    <property type="protein sequence ID" value="TFC93925.1"/>
    <property type="molecule type" value="Genomic_DNA"/>
</dbReference>
<keyword evidence="1" id="KW-0812">Transmembrane</keyword>
<organism evidence="2 3">
    <name type="scientific">Cryobacterium sinapicolor</name>
    <dbReference type="NCBI Taxonomy" id="1259236"/>
    <lineage>
        <taxon>Bacteria</taxon>
        <taxon>Bacillati</taxon>
        <taxon>Actinomycetota</taxon>
        <taxon>Actinomycetes</taxon>
        <taxon>Micrococcales</taxon>
        <taxon>Microbacteriaceae</taxon>
        <taxon>Cryobacterium</taxon>
    </lineage>
</organism>
<sequence length="160" mass="16731">MTIKPTQGVDQRGAGTQRPVRRRTAAVAALGFLIVVAFQLSLMLGAPFGEAALGGANPGQLPGELRVVSGVSAAIWTFATLIVLARGGFAISPVPRGLSRWGTWVLVGYLAIGVLMNLASFSPWERFGWAPFTLVLFVLTLVLALGGFARVPTASAAALR</sequence>
<keyword evidence="1" id="KW-1133">Transmembrane helix</keyword>